<comment type="caution">
    <text evidence="1">The sequence shown here is derived from an EMBL/GenBank/DDBJ whole genome shotgun (WGS) entry which is preliminary data.</text>
</comment>
<dbReference type="InterPro" id="IPR011989">
    <property type="entry name" value="ARM-like"/>
</dbReference>
<reference evidence="1 2" key="1">
    <citation type="submission" date="2023-03" db="EMBL/GenBank/DDBJ databases">
        <title>Paludisphaera mucosa sp. nov. a novel planctomycete from northern fen.</title>
        <authorList>
            <person name="Ivanova A."/>
        </authorList>
    </citation>
    <scope>NUCLEOTIDE SEQUENCE [LARGE SCALE GENOMIC DNA]</scope>
    <source>
        <strain evidence="1 2">Pla2</strain>
    </source>
</reference>
<dbReference type="Gene3D" id="1.25.10.10">
    <property type="entry name" value="Leucine-rich Repeat Variant"/>
    <property type="match status" value="1"/>
</dbReference>
<sequence length="275" mass="29955">MDVERPAPDEDPRSVDELFLVALCESDEEILWGAMYALHRRAAREILDRALALCASACPFERGRGADVLGRLGVPDPAYPEECLRTLLAMLEVETDAGALASVLFALGHQSRGPAVAPAARFRTHPDSEVRYAVVHVLSCIEETWAIEGLIELSRDPEPRIRDWSTFGLGSMTDADSPAIRDALSDRLADEDFDTRSEALIGLARRKDHRVVPALRDELAGECVGCLAVEAAAEIADPGLHPLLLALRAWWDVDVQGLETAIAACTPPSESRIEV</sequence>
<proteinExistence type="predicted"/>
<dbReference type="Proteomes" id="UP001216907">
    <property type="component" value="Unassembled WGS sequence"/>
</dbReference>
<dbReference type="InterPro" id="IPR016024">
    <property type="entry name" value="ARM-type_fold"/>
</dbReference>
<accession>A0ABT6FHZ1</accession>
<evidence type="ECO:0000313" key="2">
    <source>
        <dbReference type="Proteomes" id="UP001216907"/>
    </source>
</evidence>
<dbReference type="EMBL" id="JARRAG010000002">
    <property type="protein sequence ID" value="MDG3007164.1"/>
    <property type="molecule type" value="Genomic_DNA"/>
</dbReference>
<organism evidence="1 2">
    <name type="scientific">Paludisphaera mucosa</name>
    <dbReference type="NCBI Taxonomy" id="3030827"/>
    <lineage>
        <taxon>Bacteria</taxon>
        <taxon>Pseudomonadati</taxon>
        <taxon>Planctomycetota</taxon>
        <taxon>Planctomycetia</taxon>
        <taxon>Isosphaerales</taxon>
        <taxon>Isosphaeraceae</taxon>
        <taxon>Paludisphaera</taxon>
    </lineage>
</organism>
<protein>
    <submittedName>
        <fullName evidence="1">HEAT repeat domain-containing protein</fullName>
    </submittedName>
</protein>
<name>A0ABT6FHZ1_9BACT</name>
<dbReference type="RefSeq" id="WP_277863452.1">
    <property type="nucleotide sequence ID" value="NZ_JARRAG010000002.1"/>
</dbReference>
<evidence type="ECO:0000313" key="1">
    <source>
        <dbReference type="EMBL" id="MDG3007164.1"/>
    </source>
</evidence>
<dbReference type="Pfam" id="PF13646">
    <property type="entry name" value="HEAT_2"/>
    <property type="match status" value="1"/>
</dbReference>
<keyword evidence="2" id="KW-1185">Reference proteome</keyword>
<gene>
    <name evidence="1" type="ORF">PZE19_25650</name>
</gene>
<dbReference type="SUPFAM" id="SSF48371">
    <property type="entry name" value="ARM repeat"/>
    <property type="match status" value="1"/>
</dbReference>